<proteinExistence type="predicted"/>
<evidence type="ECO:0000313" key="2">
    <source>
        <dbReference type="Proteomes" id="UP001243330"/>
    </source>
</evidence>
<protein>
    <submittedName>
        <fullName evidence="1">Uncharacterized protein</fullName>
    </submittedName>
</protein>
<keyword evidence="2" id="KW-1185">Reference proteome</keyword>
<reference evidence="1" key="1">
    <citation type="submission" date="2023-01" db="EMBL/GenBank/DDBJ databases">
        <title>Colletotrichum chrysophilum M932 genome sequence.</title>
        <authorList>
            <person name="Baroncelli R."/>
        </authorList>
    </citation>
    <scope>NUCLEOTIDE SEQUENCE</scope>
    <source>
        <strain evidence="1">M932</strain>
    </source>
</reference>
<accession>A0AAD9EDU2</accession>
<dbReference type="AlphaFoldDB" id="A0AAD9EDU2"/>
<organism evidence="1 2">
    <name type="scientific">Colletotrichum chrysophilum</name>
    <dbReference type="NCBI Taxonomy" id="1836956"/>
    <lineage>
        <taxon>Eukaryota</taxon>
        <taxon>Fungi</taxon>
        <taxon>Dikarya</taxon>
        <taxon>Ascomycota</taxon>
        <taxon>Pezizomycotina</taxon>
        <taxon>Sordariomycetes</taxon>
        <taxon>Hypocreomycetidae</taxon>
        <taxon>Glomerellales</taxon>
        <taxon>Glomerellaceae</taxon>
        <taxon>Colletotrichum</taxon>
        <taxon>Colletotrichum gloeosporioides species complex</taxon>
    </lineage>
</organism>
<gene>
    <name evidence="1" type="ORF">CCHR01_12411</name>
</gene>
<evidence type="ECO:0000313" key="1">
    <source>
        <dbReference type="EMBL" id="KAK1844950.1"/>
    </source>
</evidence>
<dbReference type="EMBL" id="JAQOWY010000291">
    <property type="protein sequence ID" value="KAK1844950.1"/>
    <property type="molecule type" value="Genomic_DNA"/>
</dbReference>
<name>A0AAD9EDU2_9PEZI</name>
<comment type="caution">
    <text evidence="1">The sequence shown here is derived from an EMBL/GenBank/DDBJ whole genome shotgun (WGS) entry which is preliminary data.</text>
</comment>
<dbReference type="Proteomes" id="UP001243330">
    <property type="component" value="Unassembled WGS sequence"/>
</dbReference>
<sequence>MRLVRFGKATKRTIPAILEGFHDVWEQDGRRGVPDTETIELLNLFHYFCVNLALCGALEPR</sequence>